<dbReference type="AlphaFoldDB" id="A0A241XEQ3"/>
<dbReference type="Proteomes" id="UP000194857">
    <property type="component" value="Unassembled WGS sequence"/>
</dbReference>
<organism evidence="1 2">
    <name type="scientific">Pseudomonas aeruginosa</name>
    <dbReference type="NCBI Taxonomy" id="287"/>
    <lineage>
        <taxon>Bacteria</taxon>
        <taxon>Pseudomonadati</taxon>
        <taxon>Pseudomonadota</taxon>
        <taxon>Gammaproteobacteria</taxon>
        <taxon>Pseudomonadales</taxon>
        <taxon>Pseudomonadaceae</taxon>
        <taxon>Pseudomonas</taxon>
    </lineage>
</organism>
<proteinExistence type="predicted"/>
<evidence type="ECO:0000313" key="1">
    <source>
        <dbReference type="EMBL" id="OTI54535.1"/>
    </source>
</evidence>
<gene>
    <name evidence="1" type="ORF">CAZ10_37300</name>
</gene>
<sequence length="99" mass="11281">MNGREMLELAAKAAGYRIHWYFNGDEGIEVSEKNGPRLTWNPLLNNGDAFGLALRIPHLNLQWLIAEAFQAHPDDLEAREQYARLMIVEFAGKLERSEA</sequence>
<accession>A0A241XEQ3</accession>
<name>A0A241XEQ3_PSEAI</name>
<protein>
    <submittedName>
        <fullName evidence="1">Uncharacterized protein</fullName>
    </submittedName>
</protein>
<evidence type="ECO:0000313" key="2">
    <source>
        <dbReference type="Proteomes" id="UP000194857"/>
    </source>
</evidence>
<dbReference type="EMBL" id="NFFZ01000050">
    <property type="protein sequence ID" value="OTI54535.1"/>
    <property type="molecule type" value="Genomic_DNA"/>
</dbReference>
<dbReference type="RefSeq" id="WP_023464582.1">
    <property type="nucleotide sequence ID" value="NZ_CAADLW010000265.1"/>
</dbReference>
<reference evidence="1 2" key="1">
    <citation type="submission" date="2017-05" db="EMBL/GenBank/DDBJ databases">
        <authorList>
            <person name="Song R."/>
            <person name="Chenine A.L."/>
            <person name="Ruprecht R.M."/>
        </authorList>
    </citation>
    <scope>NUCLEOTIDE SEQUENCE [LARGE SCALE GENOMIC DNA]</scope>
    <source>
        <strain evidence="1 2">S567_C10_BS</strain>
    </source>
</reference>
<comment type="caution">
    <text evidence="1">The sequence shown here is derived from an EMBL/GenBank/DDBJ whole genome shotgun (WGS) entry which is preliminary data.</text>
</comment>